<dbReference type="Proteomes" id="UP000001471">
    <property type="component" value="Unassembled WGS sequence"/>
</dbReference>
<sequence length="81" mass="8868">MASETASSNGGCTLTREELLGTTNLKAREWRHIDPKIWDDEIEAPDDEVDGTAATTYIARAIADYTDRPTADAELFADPPL</sequence>
<gene>
    <name evidence="1" type="ORF">PTRG_05861</name>
</gene>
<dbReference type="EMBL" id="DS231619">
    <property type="protein sequence ID" value="EDU48781.1"/>
    <property type="molecule type" value="Genomic_DNA"/>
</dbReference>
<dbReference type="OrthoDB" id="3795100at2759"/>
<evidence type="ECO:0000313" key="2">
    <source>
        <dbReference type="Proteomes" id="UP000001471"/>
    </source>
</evidence>
<evidence type="ECO:0000313" key="1">
    <source>
        <dbReference type="EMBL" id="EDU48781.1"/>
    </source>
</evidence>
<protein>
    <submittedName>
        <fullName evidence="1">Uncharacterized protein</fullName>
    </submittedName>
</protein>
<dbReference type="AlphaFoldDB" id="B2W7S3"/>
<name>B2W7S3_PYRTR</name>
<organism evidence="1 2">
    <name type="scientific">Pyrenophora tritici-repentis (strain Pt-1C-BFP)</name>
    <name type="common">Wheat tan spot fungus</name>
    <name type="synonym">Drechslera tritici-repentis</name>
    <dbReference type="NCBI Taxonomy" id="426418"/>
    <lineage>
        <taxon>Eukaryota</taxon>
        <taxon>Fungi</taxon>
        <taxon>Dikarya</taxon>
        <taxon>Ascomycota</taxon>
        <taxon>Pezizomycotina</taxon>
        <taxon>Dothideomycetes</taxon>
        <taxon>Pleosporomycetidae</taxon>
        <taxon>Pleosporales</taxon>
        <taxon>Pleosporineae</taxon>
        <taxon>Pleosporaceae</taxon>
        <taxon>Pyrenophora</taxon>
    </lineage>
</organism>
<accession>B2W7S3</accession>
<dbReference type="InParanoid" id="B2W7S3"/>
<dbReference type="HOGENOM" id="CLU_2575037_0_0_1"/>
<reference evidence="2" key="1">
    <citation type="journal article" date="2013" name="G3 (Bethesda)">
        <title>Comparative genomics of a plant-pathogenic fungus, Pyrenophora tritici-repentis, reveals transduplication and the impact of repeat elements on pathogenicity and population divergence.</title>
        <authorList>
            <person name="Manning V.A."/>
            <person name="Pandelova I."/>
            <person name="Dhillon B."/>
            <person name="Wilhelm L.J."/>
            <person name="Goodwin S.B."/>
            <person name="Berlin A.M."/>
            <person name="Figueroa M."/>
            <person name="Freitag M."/>
            <person name="Hane J.K."/>
            <person name="Henrissat B."/>
            <person name="Holman W.H."/>
            <person name="Kodira C.D."/>
            <person name="Martin J."/>
            <person name="Oliver R.P."/>
            <person name="Robbertse B."/>
            <person name="Schackwitz W."/>
            <person name="Schwartz D.C."/>
            <person name="Spatafora J.W."/>
            <person name="Turgeon B.G."/>
            <person name="Yandava C."/>
            <person name="Young S."/>
            <person name="Zhou S."/>
            <person name="Zeng Q."/>
            <person name="Grigoriev I.V."/>
            <person name="Ma L.-J."/>
            <person name="Ciuffetti L.M."/>
        </authorList>
    </citation>
    <scope>NUCLEOTIDE SEQUENCE [LARGE SCALE GENOMIC DNA]</scope>
    <source>
        <strain evidence="2">Pt-1C-BFP</strain>
    </source>
</reference>
<proteinExistence type="predicted"/>